<evidence type="ECO:0000313" key="2">
    <source>
        <dbReference type="EMBL" id="AKH48436.1"/>
    </source>
</evidence>
<feature type="compositionally biased region" description="Basic residues" evidence="1">
    <location>
        <begin position="123"/>
        <end position="139"/>
    </location>
</feature>
<reference evidence="2" key="2">
    <citation type="submission" date="2015-03" db="EMBL/GenBank/DDBJ databases">
        <authorList>
            <person name="Chow C.-E.T."/>
            <person name="Winget D.M."/>
            <person name="White R.A.III."/>
            <person name="Hallam S.J."/>
            <person name="Suttle C.A."/>
        </authorList>
    </citation>
    <scope>NUCLEOTIDE SEQUENCE</scope>
    <source>
        <strain evidence="2">Oxic1_8</strain>
    </source>
</reference>
<reference evidence="2" key="1">
    <citation type="journal article" date="2015" name="Front. Microbiol.">
        <title>Combining genomic sequencing methods to explore viral diversity and reveal potential virus-host interactions.</title>
        <authorList>
            <person name="Chow C.E."/>
            <person name="Winget D.M."/>
            <person name="White R.A.III."/>
            <person name="Hallam S.J."/>
            <person name="Suttle C.A."/>
        </authorList>
    </citation>
    <scope>NUCLEOTIDE SEQUENCE</scope>
    <source>
        <strain evidence="2">Oxic1_8</strain>
    </source>
</reference>
<feature type="compositionally biased region" description="Low complexity" evidence="1">
    <location>
        <begin position="104"/>
        <end position="115"/>
    </location>
</feature>
<accession>A0A0F7LB78</accession>
<dbReference type="EMBL" id="KR029603">
    <property type="protein sequence ID" value="AKH48436.1"/>
    <property type="molecule type" value="Genomic_DNA"/>
</dbReference>
<name>A0A0F7LB78_9VIRU</name>
<evidence type="ECO:0000256" key="1">
    <source>
        <dbReference type="SAM" id="MobiDB-lite"/>
    </source>
</evidence>
<organism evidence="2">
    <name type="scientific">uncultured marine virus</name>
    <dbReference type="NCBI Taxonomy" id="186617"/>
    <lineage>
        <taxon>Viruses</taxon>
        <taxon>environmental samples</taxon>
    </lineage>
</organism>
<feature type="region of interest" description="Disordered" evidence="1">
    <location>
        <begin position="63"/>
        <end position="150"/>
    </location>
</feature>
<proteinExistence type="predicted"/>
<sequence length="159" mass="17783">MATSAAINTSTGNTPTSRAVSAWSTIRHGKKCRPSSSNDHTPNSIGVRPRSLRFFRYSVTLNRRPDQWQLKQSRSRTRPAKPAGWRFSIRPVRCGTSPPGSFGLSRRPLISRSPSRPTPPRRATIRRPSTSRHSTRRPPRSTTCCKPSNSPAARLIWPT</sequence>
<feature type="region of interest" description="Disordered" evidence="1">
    <location>
        <begin position="1"/>
        <end position="21"/>
    </location>
</feature>
<protein>
    <submittedName>
        <fullName evidence="2">Uncharacterized protein</fullName>
    </submittedName>
</protein>